<feature type="compositionally biased region" description="Polar residues" evidence="13">
    <location>
        <begin position="2747"/>
        <end position="2762"/>
    </location>
</feature>
<feature type="region of interest" description="Disordered" evidence="13">
    <location>
        <begin position="1951"/>
        <end position="1970"/>
    </location>
</feature>
<feature type="compositionally biased region" description="Low complexity" evidence="13">
    <location>
        <begin position="1833"/>
        <end position="1842"/>
    </location>
</feature>
<gene>
    <name evidence="16" type="ORF">CINCED_3A010240</name>
</gene>
<feature type="region of interest" description="Disordered" evidence="13">
    <location>
        <begin position="2150"/>
        <end position="2255"/>
    </location>
</feature>
<feature type="region of interest" description="Disordered" evidence="13">
    <location>
        <begin position="2074"/>
        <end position="2122"/>
    </location>
</feature>
<dbReference type="Proteomes" id="UP000325440">
    <property type="component" value="Unassembled WGS sequence"/>
</dbReference>
<evidence type="ECO:0000256" key="4">
    <source>
        <dbReference type="ARBA" id="ARBA00022692"/>
    </source>
</evidence>
<feature type="compositionally biased region" description="Low complexity" evidence="13">
    <location>
        <begin position="2074"/>
        <end position="2104"/>
    </location>
</feature>
<feature type="region of interest" description="Disordered" evidence="13">
    <location>
        <begin position="108"/>
        <end position="141"/>
    </location>
</feature>
<feature type="compositionally biased region" description="Polar residues" evidence="13">
    <location>
        <begin position="1922"/>
        <end position="1936"/>
    </location>
</feature>
<sequence>MATDLHTTEAIGRRGILNGLVTAATKTWRHGQHNGHTSNAVVFPTITTAINTSPACRTPTTNSISVMEEQRRRLELQQNQDRRLNVLWYGGDDIHQQQQQTTLLFESHHNRSHQPTTDDWEKQPLRKQRKSEQSRRQRNLENRRPTEPIVWATILHTIYAASMAAVYYTFDITSGSGWIWMRGILNNSDSHLQRWLCHFSPAWYYVAQSCCAFTIGCLWYRWFFQRQQQQLQHRWWCYVLLVLFTTALLPSVPLVEVFSGKISTTAKTAPLLENLTAKQVTSHSDTVGNLHDNHLILYEGLWQIMFFIFIAYCFVLPIPDNVKSYNKINIDHRNNNTKNFQENDAKDNVTKAVLLFTVGISFAYTALNAYTAYCWYYHHYSQQNNLMEPIKQQLVANVVALICINLTGWLLRQHVVFVRLDIGDFYDIDKFNQKNNALHLALRLQAEKFNRLLTSLVPKRVFLEMKNDILADAARSYYYYSNSNDKDYKHELHLQMPQDMQLLIPMNPKMYLKEYENVSVVYAKMSGFWYNTLPVVCHGGASSQSSRQVITLIDQLFVNLFNGLAHRNHCLPICLLGQRIVFVAGLPAEESYINDDDAYDNSKWKDTRHAKDAIQMGLDLINAINKVVHDVSRSRYGHKIDLNIRVGIHSGRVTCGVLGFTGGLSTHSNLGSRWKYDIWGHDVQVTSSVESSGRPGRVHVSQTTVDWVAKNGVIANSVINQHPPRCNFHNDTVNYNPEPNVNKEDYTFECNEELRDQFLLQNHINTYFVVPDVICTNSEIKEYQNQVRNHGYNDENYSGEDTNIVSLILQSVEHQLQAEKTHRCQYLTVNSSQEIKMTSEHLLSTTTGVVDLPITTAALITAPVTAMMIMNRHRRSKYEQEPLQSVTTIPNTCSTVKTTMVPSSRWEDDVFKNYDHNFTNVSADNDLFRLAIAHLLLLCVVIALFVVNMTTMPWTLLLGITFIIPFVIISGELIYVMALLIDWIPLPKVHSNTYTTAIITDDNDYYQHYDSDHYSDNSYSSHSSVGCLRHIIDCCCPNRCLLLTWFFKPFQWLNNSIITTENTLDDNNSRRWWFIPSFCHSDHRWPTWCLNNNSRSSWISSDESDIENRPGFRNENAILASTSGLSSSQHLQNRLQHSQTININRRSHKTSSRNKRRPKRNYQDEMRCTGFFWLSACCEMFVVLLVCLLALLNAFTCEPVIITATDHTFNESISGFHTPSVNSSRQQQHHSPLTCQWPQYAIITCCLACLSIAIAFPIYYGSLPTLWMKFIVLFFMICVFPITFIHFTHRHIFMAASVMSVSSACCDTNTCQEHIGDEQLQAQNRELQQQSGNLMIVTATMYVIIFTIAILIYSIYTHYLKNRQANLKVKIDRDMRRLNVLRVAHRRTLHTIIPDHVADLLRKTYSGDANDSDEGCNDTWNKQSRITNSQPEPIVVNNCQSEEHIQTHMFSPLYHRNYQSIVVIFASIIREQFLFTTTTSSELNECRSDQHHQQLLSLHEIFIEFDRLLENEKFRGLVEKIKMVGTNTYMAVVGLQRPEHLLLMQKEEVRQRIKRVNCSMDNNTSDRDNEFGLCDVTSANYVIFALDFVREMRRALHQLQTAPIKSDYHLHLRPTQFTLRVGLNVGPAIAGLIGCNDEIWKRPQFDIWGSTVNTARQMDTTGLPGSTQVTNCVVEVMKSVKDSEYEFEIRTQTLHKDYKRRTYFVREHFQRHEGHQYMTQQQQQISNYYQQQHRRIAMGQKTYHHLPTDSNQQQWFKNQTAVQPTPHNNIHRTIKQQSECDQPSSPLIQHTQHSYYAKAPQEVRYKCVEPQNSPPPPPSRSTPPSNMRRKQQSQHYPMPQQQCNEEGDWHSDQLKRSRAASIQLSNDNKQQYYPIRRTPDANPKPITTYARPLQQQKNNPHTSPSGSTQPVPHGLVLLFGDDSQQPSSSSKNEPTITNIVKSNKFISSHAAASATTRHVQQQLSQPRRPNILALRNTTAGAPAITPKKFDADRPLPAPPRSSDTVAGRQRNHHDPRRRRRPHNQPSTTPTTKELQNPVSPDIINTGLDPVAWISSSAFRSPISAETFVSTSSIASSLSSSGSTDAGGTTTSNNNYNTTTTASSSDNDDSYGRTATEDGGGIDRVDIEEFDTATSSVALSPVHQQQHLLLRQWSPSTTTANSSPVRRSSSFRSPLSGGDITVASSSSLRSPPIVGNSTSTGFGGTQSLNRRRKCSSNGTSGVGGSSSSRRRRRRQQLPQNHAPTIAGRSSSPSSAAPEIMTIAATSDRYETPPLSPWKKQQRRQICKDQGTSCAAPGPDFTDEIRRILLLDKHTGDLNDDKKKIVGEVVEQLSLEKHGSIAVGTTVKSPKLDKYDDESNQKNEKNIEIEKPIVTTIPMTTTTNVSSASSFEERERQITEQVKRQQAEVRRILQEHKNNVVSVVRGGAAITTEVAIHRHQKRVTATTEEFSEWSDDESVDPLSALMDNSYREQCIEFTKNANDFEVNRSLVTANTDYTVGVDCDGYTTGGDGDGYTTTGYTTDEAAATADTGMEIVYATAADSSITSIAQHLDDNLSTMNDTGLTDAEGALSDVNSMIYYNDHNEKQHYGSRRQSSLSSRYASDSYCDDDDDDDDDDYFNDNNALFFRNKYNGGEEEFGLCDDDGSGYNLNNLLQQQLSSIPDNACSDYNKTLYVSQTKETEQSTLPLSSSTKDSNQKPLTASEETAIISRRPSTAVTTTLTNNNSSNTHISAATTNTTTTKNIDQDEQLQMSTNTLKDNLNSS</sequence>
<feature type="compositionally biased region" description="Acidic residues" evidence="13">
    <location>
        <begin position="2604"/>
        <end position="2613"/>
    </location>
</feature>
<keyword evidence="12" id="KW-0175">Coiled coil</keyword>
<evidence type="ECO:0000256" key="12">
    <source>
        <dbReference type="SAM" id="Coils"/>
    </source>
</evidence>
<feature type="transmembrane region" description="Helical" evidence="14">
    <location>
        <begin position="300"/>
        <end position="318"/>
    </location>
</feature>
<feature type="compositionally biased region" description="Pro residues" evidence="13">
    <location>
        <begin position="1812"/>
        <end position="1821"/>
    </location>
</feature>
<evidence type="ECO:0000256" key="11">
    <source>
        <dbReference type="ARBA" id="ARBA00023239"/>
    </source>
</evidence>
<evidence type="ECO:0000256" key="8">
    <source>
        <dbReference type="ARBA" id="ARBA00022842"/>
    </source>
</evidence>
<feature type="compositionally biased region" description="Polar residues" evidence="13">
    <location>
        <begin position="2026"/>
        <end position="2038"/>
    </location>
</feature>
<accession>A0A5E4M8A7</accession>
<evidence type="ECO:0000256" key="9">
    <source>
        <dbReference type="ARBA" id="ARBA00022989"/>
    </source>
</evidence>
<proteinExistence type="predicted"/>
<dbReference type="PANTHER" id="PTHR45627">
    <property type="entry name" value="ADENYLATE CYCLASE TYPE 1"/>
    <property type="match status" value="1"/>
</dbReference>
<feature type="transmembrane region" description="Helical" evidence="14">
    <location>
        <begin position="927"/>
        <end position="947"/>
    </location>
</feature>
<feature type="coiled-coil region" evidence="12">
    <location>
        <begin position="2386"/>
        <end position="2417"/>
    </location>
</feature>
<dbReference type="InterPro" id="IPR029787">
    <property type="entry name" value="Nucleotide_cyclase"/>
</dbReference>
<feature type="region of interest" description="Disordered" evidence="13">
    <location>
        <begin position="1807"/>
        <end position="1936"/>
    </location>
</feature>
<feature type="transmembrane region" description="Helical" evidence="14">
    <location>
        <begin position="954"/>
        <end position="981"/>
    </location>
</feature>
<feature type="transmembrane region" description="Helical" evidence="14">
    <location>
        <begin position="202"/>
        <end position="223"/>
    </location>
</feature>
<dbReference type="EC" id="4.6.1.1" evidence="3"/>
<evidence type="ECO:0000256" key="13">
    <source>
        <dbReference type="SAM" id="MobiDB-lite"/>
    </source>
</evidence>
<keyword evidence="7" id="KW-0067">ATP-binding</keyword>
<dbReference type="Gene3D" id="3.30.70.1230">
    <property type="entry name" value="Nucleotide cyclase"/>
    <property type="match status" value="2"/>
</dbReference>
<dbReference type="GO" id="GO:0005886">
    <property type="term" value="C:plasma membrane"/>
    <property type="evidence" value="ECO:0007669"/>
    <property type="project" value="TreeGrafter"/>
</dbReference>
<feature type="compositionally biased region" description="Polar residues" evidence="13">
    <location>
        <begin position="1893"/>
        <end position="1910"/>
    </location>
</feature>
<feature type="transmembrane region" description="Helical" evidence="14">
    <location>
        <begin position="1266"/>
        <end position="1287"/>
    </location>
</feature>
<feature type="region of interest" description="Disordered" evidence="13">
    <location>
        <begin position="2586"/>
        <end position="2613"/>
    </location>
</feature>
<dbReference type="PANTHER" id="PTHR45627:SF12">
    <property type="entry name" value="ADENYLATE CYCLASE TYPE 2"/>
    <property type="match status" value="1"/>
</dbReference>
<dbReference type="GO" id="GO:0004016">
    <property type="term" value="F:adenylate cyclase activity"/>
    <property type="evidence" value="ECO:0007669"/>
    <property type="project" value="UniProtKB-EC"/>
</dbReference>
<feature type="compositionally biased region" description="Low complexity" evidence="13">
    <location>
        <begin position="2720"/>
        <end position="2741"/>
    </location>
</feature>
<keyword evidence="4 14" id="KW-0812">Transmembrane</keyword>
<comment type="subcellular location">
    <subcellularLocation>
        <location evidence="2">Membrane</location>
        <topology evidence="2">Multi-pass membrane protein</topology>
    </subcellularLocation>
</comment>
<dbReference type="GO" id="GO:0035556">
    <property type="term" value="P:intracellular signal transduction"/>
    <property type="evidence" value="ECO:0007669"/>
    <property type="project" value="InterPro"/>
</dbReference>
<evidence type="ECO:0000256" key="2">
    <source>
        <dbReference type="ARBA" id="ARBA00004141"/>
    </source>
</evidence>
<keyword evidence="8" id="KW-0460">Magnesium</keyword>
<feature type="domain" description="Guanylate cyclase" evidence="15">
    <location>
        <begin position="519"/>
        <end position="690"/>
    </location>
</feature>
<dbReference type="InterPro" id="IPR001054">
    <property type="entry name" value="A/G_cyclase"/>
</dbReference>
<evidence type="ECO:0000256" key="6">
    <source>
        <dbReference type="ARBA" id="ARBA00022741"/>
    </source>
</evidence>
<dbReference type="EMBL" id="CABPRJ010000024">
    <property type="protein sequence ID" value="VVC26041.1"/>
    <property type="molecule type" value="Genomic_DNA"/>
</dbReference>
<feature type="domain" description="Guanylate cyclase" evidence="15">
    <location>
        <begin position="1462"/>
        <end position="1659"/>
    </location>
</feature>
<dbReference type="GO" id="GO:0005524">
    <property type="term" value="F:ATP binding"/>
    <property type="evidence" value="ECO:0007669"/>
    <property type="project" value="UniProtKB-KW"/>
</dbReference>
<dbReference type="GO" id="GO:0046872">
    <property type="term" value="F:metal ion binding"/>
    <property type="evidence" value="ECO:0007669"/>
    <property type="project" value="UniProtKB-KW"/>
</dbReference>
<feature type="compositionally biased region" description="Polar residues" evidence="13">
    <location>
        <begin position="1955"/>
        <end position="1967"/>
    </location>
</feature>
<keyword evidence="11" id="KW-0456">Lyase</keyword>
<feature type="compositionally biased region" description="Low complexity" evidence="13">
    <location>
        <begin position="2590"/>
        <end position="2603"/>
    </location>
</feature>
<dbReference type="GO" id="GO:0007189">
    <property type="term" value="P:adenylate cyclase-activating G protein-coupled receptor signaling pathway"/>
    <property type="evidence" value="ECO:0007669"/>
    <property type="project" value="TreeGrafter"/>
</dbReference>
<evidence type="ECO:0000256" key="14">
    <source>
        <dbReference type="SAM" id="Phobius"/>
    </source>
</evidence>
<dbReference type="OrthoDB" id="6609873at2759"/>
<dbReference type="CDD" id="cd07302">
    <property type="entry name" value="CHD"/>
    <property type="match status" value="2"/>
</dbReference>
<dbReference type="SMART" id="SM00044">
    <property type="entry name" value="CYCc"/>
    <property type="match status" value="1"/>
</dbReference>
<evidence type="ECO:0000256" key="3">
    <source>
        <dbReference type="ARBA" id="ARBA00012201"/>
    </source>
</evidence>
<keyword evidence="5" id="KW-0479">Metal-binding</keyword>
<feature type="compositionally biased region" description="Basic residues" evidence="13">
    <location>
        <begin position="2009"/>
        <end position="2022"/>
    </location>
</feature>
<protein>
    <recommendedName>
        <fullName evidence="3">adenylate cyclase</fullName>
        <ecNumber evidence="3">4.6.1.1</ecNumber>
    </recommendedName>
</protein>
<feature type="transmembrane region" description="Helical" evidence="14">
    <location>
        <begin position="1170"/>
        <end position="1192"/>
    </location>
</feature>
<keyword evidence="9 14" id="KW-1133">Transmembrane helix</keyword>
<feature type="transmembrane region" description="Helical" evidence="14">
    <location>
        <begin position="149"/>
        <end position="170"/>
    </location>
</feature>
<feature type="transmembrane region" description="Helical" evidence="14">
    <location>
        <begin position="394"/>
        <end position="411"/>
    </location>
</feature>
<evidence type="ECO:0000313" key="17">
    <source>
        <dbReference type="Proteomes" id="UP000325440"/>
    </source>
</evidence>
<feature type="transmembrane region" description="Helical" evidence="14">
    <location>
        <begin position="1334"/>
        <end position="1356"/>
    </location>
</feature>
<dbReference type="PROSITE" id="PS50125">
    <property type="entry name" value="GUANYLATE_CYCLASE_2"/>
    <property type="match status" value="2"/>
</dbReference>
<keyword evidence="10 14" id="KW-0472">Membrane</keyword>
<name>A0A5E4M8A7_9HEMI</name>
<dbReference type="SUPFAM" id="SSF55073">
    <property type="entry name" value="Nucleotide cyclase"/>
    <property type="match status" value="2"/>
</dbReference>
<evidence type="ECO:0000256" key="1">
    <source>
        <dbReference type="ARBA" id="ARBA00001593"/>
    </source>
</evidence>
<evidence type="ECO:0000256" key="7">
    <source>
        <dbReference type="ARBA" id="ARBA00022840"/>
    </source>
</evidence>
<keyword evidence="6" id="KW-0547">Nucleotide-binding</keyword>
<evidence type="ECO:0000256" key="5">
    <source>
        <dbReference type="ARBA" id="ARBA00022723"/>
    </source>
</evidence>
<dbReference type="GO" id="GO:0009190">
    <property type="term" value="P:cyclic nucleotide biosynthetic process"/>
    <property type="evidence" value="ECO:0007669"/>
    <property type="project" value="InterPro"/>
</dbReference>
<organism evidence="16 17">
    <name type="scientific">Cinara cedri</name>
    <dbReference type="NCBI Taxonomy" id="506608"/>
    <lineage>
        <taxon>Eukaryota</taxon>
        <taxon>Metazoa</taxon>
        <taxon>Ecdysozoa</taxon>
        <taxon>Arthropoda</taxon>
        <taxon>Hexapoda</taxon>
        <taxon>Insecta</taxon>
        <taxon>Pterygota</taxon>
        <taxon>Neoptera</taxon>
        <taxon>Paraneoptera</taxon>
        <taxon>Hemiptera</taxon>
        <taxon>Sternorrhyncha</taxon>
        <taxon>Aphidomorpha</taxon>
        <taxon>Aphidoidea</taxon>
        <taxon>Aphididae</taxon>
        <taxon>Lachninae</taxon>
        <taxon>Cinara</taxon>
    </lineage>
</organism>
<feature type="compositionally biased region" description="Basic and acidic residues" evidence="13">
    <location>
        <begin position="119"/>
        <end position="141"/>
    </location>
</feature>
<feature type="region of interest" description="Disordered" evidence="13">
    <location>
        <begin position="2676"/>
        <end position="2702"/>
    </location>
</feature>
<reference evidence="16 17" key="1">
    <citation type="submission" date="2019-08" db="EMBL/GenBank/DDBJ databases">
        <authorList>
            <person name="Alioto T."/>
            <person name="Alioto T."/>
            <person name="Gomez Garrido J."/>
        </authorList>
    </citation>
    <scope>NUCLEOTIDE SEQUENCE [LARGE SCALE GENOMIC DNA]</scope>
</reference>
<keyword evidence="17" id="KW-1185">Reference proteome</keyword>
<evidence type="ECO:0000313" key="16">
    <source>
        <dbReference type="EMBL" id="VVC26041.1"/>
    </source>
</evidence>
<feature type="transmembrane region" description="Helical" evidence="14">
    <location>
        <begin position="1240"/>
        <end position="1260"/>
    </location>
</feature>
<feature type="compositionally biased region" description="Polar residues" evidence="13">
    <location>
        <begin position="2150"/>
        <end position="2160"/>
    </location>
</feature>
<comment type="catalytic activity">
    <reaction evidence="1">
        <text>ATP = 3',5'-cyclic AMP + diphosphate</text>
        <dbReference type="Rhea" id="RHEA:15389"/>
        <dbReference type="ChEBI" id="CHEBI:30616"/>
        <dbReference type="ChEBI" id="CHEBI:33019"/>
        <dbReference type="ChEBI" id="CHEBI:58165"/>
        <dbReference type="EC" id="4.6.1.1"/>
    </reaction>
</comment>
<feature type="compositionally biased region" description="Polar residues" evidence="13">
    <location>
        <begin position="2181"/>
        <end position="2207"/>
    </location>
</feature>
<feature type="region of interest" description="Disordered" evidence="13">
    <location>
        <begin position="2720"/>
        <end position="2762"/>
    </location>
</feature>
<evidence type="ECO:0000256" key="10">
    <source>
        <dbReference type="ARBA" id="ARBA00023136"/>
    </source>
</evidence>
<feature type="compositionally biased region" description="Low complexity" evidence="13">
    <location>
        <begin position="2161"/>
        <end position="2175"/>
    </location>
</feature>
<dbReference type="Pfam" id="PF00211">
    <property type="entry name" value="Guanylate_cyc"/>
    <property type="match status" value="2"/>
</dbReference>
<feature type="transmembrane region" description="Helical" evidence="14">
    <location>
        <begin position="235"/>
        <end position="255"/>
    </location>
</feature>
<evidence type="ECO:0000259" key="15">
    <source>
        <dbReference type="PROSITE" id="PS50125"/>
    </source>
</evidence>
<feature type="compositionally biased region" description="Polar residues" evidence="13">
    <location>
        <begin position="1860"/>
        <end position="1871"/>
    </location>
</feature>
<feature type="region of interest" description="Disordered" evidence="13">
    <location>
        <begin position="1979"/>
        <end position="2042"/>
    </location>
</feature>